<feature type="transmembrane region" description="Helical" evidence="1">
    <location>
        <begin position="101"/>
        <end position="120"/>
    </location>
</feature>
<feature type="transmembrane region" description="Helical" evidence="1">
    <location>
        <begin position="203"/>
        <end position="220"/>
    </location>
</feature>
<proteinExistence type="predicted"/>
<dbReference type="RefSeq" id="WP_244531869.1">
    <property type="nucleotide sequence ID" value="NZ_FOSP01000015.1"/>
</dbReference>
<organism evidence="2 3">
    <name type="scientific">Nitrosomonas aestuarii</name>
    <dbReference type="NCBI Taxonomy" id="52441"/>
    <lineage>
        <taxon>Bacteria</taxon>
        <taxon>Pseudomonadati</taxon>
        <taxon>Pseudomonadota</taxon>
        <taxon>Betaproteobacteria</taxon>
        <taxon>Nitrosomonadales</taxon>
        <taxon>Nitrosomonadaceae</taxon>
        <taxon>Nitrosomonas</taxon>
    </lineage>
</organism>
<dbReference type="EMBL" id="FOSP01000015">
    <property type="protein sequence ID" value="SFK78569.1"/>
    <property type="molecule type" value="Genomic_DNA"/>
</dbReference>
<accession>A0A1I4CE60</accession>
<dbReference type="InterPro" id="IPR010266">
    <property type="entry name" value="NnrS"/>
</dbReference>
<feature type="transmembrane region" description="Helical" evidence="1">
    <location>
        <begin position="317"/>
        <end position="335"/>
    </location>
</feature>
<protein>
    <submittedName>
        <fullName evidence="2">Uncharacterized protein involved in response to NO</fullName>
    </submittedName>
</protein>
<dbReference type="AlphaFoldDB" id="A0A1I4CE60"/>
<keyword evidence="1" id="KW-0812">Transmembrane</keyword>
<feature type="transmembrane region" description="Helical" evidence="1">
    <location>
        <begin position="20"/>
        <end position="43"/>
    </location>
</feature>
<feature type="transmembrane region" description="Helical" evidence="1">
    <location>
        <begin position="80"/>
        <end position="95"/>
    </location>
</feature>
<name>A0A1I4CE60_9PROT</name>
<evidence type="ECO:0000256" key="1">
    <source>
        <dbReference type="SAM" id="Phobius"/>
    </source>
</evidence>
<keyword evidence="1" id="KW-1133">Transmembrane helix</keyword>
<evidence type="ECO:0000313" key="2">
    <source>
        <dbReference type="EMBL" id="SFK78569.1"/>
    </source>
</evidence>
<reference evidence="3" key="1">
    <citation type="submission" date="2016-10" db="EMBL/GenBank/DDBJ databases">
        <authorList>
            <person name="Varghese N."/>
            <person name="Submissions S."/>
        </authorList>
    </citation>
    <scope>NUCLEOTIDE SEQUENCE [LARGE SCALE GENOMIC DNA]</scope>
    <source>
        <strain evidence="3">Nm69</strain>
    </source>
</reference>
<feature type="transmembrane region" description="Helical" evidence="1">
    <location>
        <begin position="132"/>
        <end position="150"/>
    </location>
</feature>
<feature type="transmembrane region" description="Helical" evidence="1">
    <location>
        <begin position="347"/>
        <end position="368"/>
    </location>
</feature>
<feature type="transmembrane region" description="Helical" evidence="1">
    <location>
        <begin position="256"/>
        <end position="276"/>
    </location>
</feature>
<dbReference type="Pfam" id="PF05940">
    <property type="entry name" value="NnrS"/>
    <property type="match status" value="1"/>
</dbReference>
<keyword evidence="3" id="KW-1185">Reference proteome</keyword>
<sequence>MKNKWLSLINLETKAYAHQWFFLAACGYAILIMPLTMLARHGYGPAILAVPANHAFEMLFGFALALIAGYLLGPMPRRQLALFLFFWLLARLTGLTNMATWLVLASNAVFAVLLAQQLLPRLWVAKKWRNRILAPLLGLICILSIAVSLISQSGHHELMRYLLGESVQLFALLMLFMGGRMLAPAIAGEFYRQGMELQARVQPRVEAGLIVTIIAAVILAPVSTSVSGILLITSGMLAAIRLFRWQLWHCLARPDLICLSIGYAWLAMGLIMLGSAKLDEHIHLGTAIHAITVGALGTLACNVLVRVSLLHTRQYPSHIAHILVITVCMTVAAMLRISADFSVYREILLAASAIVWSISFFIVLVILFSCLVREPIRKTAVDTSLLSMKTSKHNALR</sequence>
<dbReference type="PROSITE" id="PS51257">
    <property type="entry name" value="PROKAR_LIPOPROTEIN"/>
    <property type="match status" value="1"/>
</dbReference>
<evidence type="ECO:0000313" key="3">
    <source>
        <dbReference type="Proteomes" id="UP000199533"/>
    </source>
</evidence>
<feature type="transmembrane region" description="Helical" evidence="1">
    <location>
        <begin position="226"/>
        <end position="244"/>
    </location>
</feature>
<keyword evidence="1" id="KW-0472">Membrane</keyword>
<feature type="transmembrane region" description="Helical" evidence="1">
    <location>
        <begin position="282"/>
        <end position="305"/>
    </location>
</feature>
<dbReference type="STRING" id="52441.SAMN05216302_101539"/>
<feature type="transmembrane region" description="Helical" evidence="1">
    <location>
        <begin position="170"/>
        <end position="191"/>
    </location>
</feature>
<dbReference type="Proteomes" id="UP000199533">
    <property type="component" value="Unassembled WGS sequence"/>
</dbReference>
<feature type="transmembrane region" description="Helical" evidence="1">
    <location>
        <begin position="55"/>
        <end position="73"/>
    </location>
</feature>
<gene>
    <name evidence="2" type="ORF">SAMN05216302_101539</name>
</gene>